<dbReference type="InterPro" id="IPR005560">
    <property type="entry name" value="Csp_YhjQ"/>
</dbReference>
<dbReference type="Gene3D" id="1.20.1270.360">
    <property type="match status" value="1"/>
</dbReference>
<sequence>MKKQNLIDALYNCIAACNTCASACLGEENVKMMADCIRTDIICAEICATTAKLVAMDSSFAKEMVALCQKACKECGDECAKHDHDHCKKCAEACRKCEDACKTYAA</sequence>
<gene>
    <name evidence="1" type="ORF">KIV10_07910</name>
</gene>
<comment type="caution">
    <text evidence="1">The sequence shown here is derived from an EMBL/GenBank/DDBJ whole genome shotgun (WGS) entry which is preliminary data.</text>
</comment>
<reference evidence="1 2" key="1">
    <citation type="submission" date="2021-05" db="EMBL/GenBank/DDBJ databases">
        <title>Aequorivita echinoideorum JCM 30378 genome.</title>
        <authorList>
            <person name="Zhang H."/>
            <person name="Li C."/>
        </authorList>
    </citation>
    <scope>NUCLEOTIDE SEQUENCE [LARGE SCALE GENOMIC DNA]</scope>
    <source>
        <strain evidence="1 2">JCM30378</strain>
    </source>
</reference>
<dbReference type="EMBL" id="JAHCTB010000003">
    <property type="protein sequence ID" value="MBT0608102.1"/>
    <property type="molecule type" value="Genomic_DNA"/>
</dbReference>
<dbReference type="Pfam" id="PF03860">
    <property type="entry name" value="Csp"/>
    <property type="match status" value="1"/>
</dbReference>
<dbReference type="RefSeq" id="WP_214112974.1">
    <property type="nucleotide sequence ID" value="NZ_JAHCTB010000003.1"/>
</dbReference>
<evidence type="ECO:0000313" key="1">
    <source>
        <dbReference type="EMBL" id="MBT0608102.1"/>
    </source>
</evidence>
<dbReference type="PANTHER" id="PTHR37310">
    <property type="entry name" value="CYTOPLASMIC PROTEIN-RELATED"/>
    <property type="match status" value="1"/>
</dbReference>
<dbReference type="Proteomes" id="UP001297092">
    <property type="component" value="Unassembled WGS sequence"/>
</dbReference>
<dbReference type="CDD" id="cd08026">
    <property type="entry name" value="DUF326"/>
    <property type="match status" value="1"/>
</dbReference>
<evidence type="ECO:0000313" key="2">
    <source>
        <dbReference type="Proteomes" id="UP001297092"/>
    </source>
</evidence>
<dbReference type="InterPro" id="IPR044543">
    <property type="entry name" value="YHJQ-like"/>
</dbReference>
<accession>A0ABS5S4F4</accession>
<name>A0ABS5S4F4_9FLAO</name>
<proteinExistence type="predicted"/>
<keyword evidence="2" id="KW-1185">Reference proteome</keyword>
<protein>
    <submittedName>
        <fullName evidence="1">Four-helix bundle copper-binding protein</fullName>
    </submittedName>
</protein>
<dbReference type="PANTHER" id="PTHR37310:SF1">
    <property type="entry name" value="CYTOPLASMIC PROTEIN"/>
    <property type="match status" value="1"/>
</dbReference>
<organism evidence="1 2">
    <name type="scientific">Aequorivita echinoideorum</name>
    <dbReference type="NCBI Taxonomy" id="1549647"/>
    <lineage>
        <taxon>Bacteria</taxon>
        <taxon>Pseudomonadati</taxon>
        <taxon>Bacteroidota</taxon>
        <taxon>Flavobacteriia</taxon>
        <taxon>Flavobacteriales</taxon>
        <taxon>Flavobacteriaceae</taxon>
        <taxon>Aequorivita</taxon>
    </lineage>
</organism>